<evidence type="ECO:0000313" key="3">
    <source>
        <dbReference type="Proteomes" id="UP001454036"/>
    </source>
</evidence>
<keyword evidence="3" id="KW-1185">Reference proteome</keyword>
<reference evidence="2 3" key="1">
    <citation type="submission" date="2024-01" db="EMBL/GenBank/DDBJ databases">
        <title>The complete chloroplast genome sequence of Lithospermum erythrorhizon: insights into the phylogenetic relationship among Boraginaceae species and the maternal lineages of purple gromwells.</title>
        <authorList>
            <person name="Okada T."/>
            <person name="Watanabe K."/>
        </authorList>
    </citation>
    <scope>NUCLEOTIDE SEQUENCE [LARGE SCALE GENOMIC DNA]</scope>
</reference>
<feature type="region of interest" description="Disordered" evidence="1">
    <location>
        <begin position="1"/>
        <end position="61"/>
    </location>
</feature>
<name>A0AAV3QZJ5_LITER</name>
<evidence type="ECO:0000256" key="1">
    <source>
        <dbReference type="SAM" id="MobiDB-lite"/>
    </source>
</evidence>
<gene>
    <name evidence="2" type="ORF">LIER_40764</name>
</gene>
<dbReference type="AlphaFoldDB" id="A0AAV3QZJ5"/>
<organism evidence="2 3">
    <name type="scientific">Lithospermum erythrorhizon</name>
    <name type="common">Purple gromwell</name>
    <name type="synonym">Lithospermum officinale var. erythrorhizon</name>
    <dbReference type="NCBI Taxonomy" id="34254"/>
    <lineage>
        <taxon>Eukaryota</taxon>
        <taxon>Viridiplantae</taxon>
        <taxon>Streptophyta</taxon>
        <taxon>Embryophyta</taxon>
        <taxon>Tracheophyta</taxon>
        <taxon>Spermatophyta</taxon>
        <taxon>Magnoliopsida</taxon>
        <taxon>eudicotyledons</taxon>
        <taxon>Gunneridae</taxon>
        <taxon>Pentapetalae</taxon>
        <taxon>asterids</taxon>
        <taxon>lamiids</taxon>
        <taxon>Boraginales</taxon>
        <taxon>Boraginaceae</taxon>
        <taxon>Boraginoideae</taxon>
        <taxon>Lithospermeae</taxon>
        <taxon>Lithospermum</taxon>
    </lineage>
</organism>
<sequence length="138" mass="14571">MVAEELSPPPPPHEVGANPTVPSSIKSPFSTLSSNHPLSGKHGELPSPTSALKSTPLEEGEIPPPALSFAAIVKTQSRSKSGPELLVNHPVVTDFPYKPLSLYQGKPSVAFQSSDISMLLAEMKFVLVAANLISLDYG</sequence>
<accession>A0AAV3QZJ5</accession>
<evidence type="ECO:0000313" key="2">
    <source>
        <dbReference type="EMBL" id="GAA0169465.1"/>
    </source>
</evidence>
<dbReference type="EMBL" id="BAABME010024096">
    <property type="protein sequence ID" value="GAA0169465.1"/>
    <property type="molecule type" value="Genomic_DNA"/>
</dbReference>
<proteinExistence type="predicted"/>
<comment type="caution">
    <text evidence="2">The sequence shown here is derived from an EMBL/GenBank/DDBJ whole genome shotgun (WGS) entry which is preliminary data.</text>
</comment>
<feature type="compositionally biased region" description="Polar residues" evidence="1">
    <location>
        <begin position="20"/>
        <end position="37"/>
    </location>
</feature>
<protein>
    <submittedName>
        <fullName evidence="2">Uncharacterized protein</fullName>
    </submittedName>
</protein>
<dbReference type="Proteomes" id="UP001454036">
    <property type="component" value="Unassembled WGS sequence"/>
</dbReference>